<gene>
    <name evidence="1" type="ORF">PF008_g6206</name>
</gene>
<sequence>MNGPLRQFFDLFARSLTAKPQPRGKANGDSG</sequence>
<dbReference type="AlphaFoldDB" id="A0A6G0S6P8"/>
<name>A0A6G0S6P8_9STRA</name>
<comment type="caution">
    <text evidence="1">The sequence shown here is derived from an EMBL/GenBank/DDBJ whole genome shotgun (WGS) entry which is preliminary data.</text>
</comment>
<dbReference type="Proteomes" id="UP000486351">
    <property type="component" value="Unassembled WGS sequence"/>
</dbReference>
<evidence type="ECO:0000313" key="2">
    <source>
        <dbReference type="Proteomes" id="UP000486351"/>
    </source>
</evidence>
<protein>
    <submittedName>
        <fullName evidence="1">Uncharacterized protein</fullName>
    </submittedName>
</protein>
<dbReference type="EMBL" id="QXFY01000241">
    <property type="protein sequence ID" value="KAE9350890.1"/>
    <property type="molecule type" value="Genomic_DNA"/>
</dbReference>
<organism evidence="1 2">
    <name type="scientific">Phytophthora fragariae</name>
    <dbReference type="NCBI Taxonomy" id="53985"/>
    <lineage>
        <taxon>Eukaryota</taxon>
        <taxon>Sar</taxon>
        <taxon>Stramenopiles</taxon>
        <taxon>Oomycota</taxon>
        <taxon>Peronosporomycetes</taxon>
        <taxon>Peronosporales</taxon>
        <taxon>Peronosporaceae</taxon>
        <taxon>Phytophthora</taxon>
    </lineage>
</organism>
<accession>A0A6G0S6P8</accession>
<reference evidence="1 2" key="1">
    <citation type="submission" date="2018-09" db="EMBL/GenBank/DDBJ databases">
        <title>Genomic investigation of the strawberry pathogen Phytophthora fragariae indicates pathogenicity is determined by transcriptional variation in three key races.</title>
        <authorList>
            <person name="Adams T.M."/>
            <person name="Armitage A.D."/>
            <person name="Sobczyk M.K."/>
            <person name="Bates H.J."/>
            <person name="Dunwell J.M."/>
            <person name="Nellist C.F."/>
            <person name="Harrison R.J."/>
        </authorList>
    </citation>
    <scope>NUCLEOTIDE SEQUENCE [LARGE SCALE GENOMIC DNA]</scope>
    <source>
        <strain evidence="1 2">NOV-77</strain>
    </source>
</reference>
<evidence type="ECO:0000313" key="1">
    <source>
        <dbReference type="EMBL" id="KAE9350890.1"/>
    </source>
</evidence>
<proteinExistence type="predicted"/>